<dbReference type="AlphaFoldDB" id="A0A8T2XXC3"/>
<accession>A0A8T2XXC3</accession>
<name>A0A8T2XXC3_POPDE</name>
<comment type="caution">
    <text evidence="2">The sequence shown here is derived from an EMBL/GenBank/DDBJ whole genome shotgun (WGS) entry which is preliminary data.</text>
</comment>
<feature type="compositionally biased region" description="Basic and acidic residues" evidence="1">
    <location>
        <begin position="64"/>
        <end position="76"/>
    </location>
</feature>
<dbReference type="Proteomes" id="UP000807159">
    <property type="component" value="Chromosome 10"/>
</dbReference>
<gene>
    <name evidence="2" type="ORF">H0E87_019965</name>
</gene>
<evidence type="ECO:0000313" key="2">
    <source>
        <dbReference type="EMBL" id="KAH8497499.1"/>
    </source>
</evidence>
<reference evidence="2" key="1">
    <citation type="journal article" date="2021" name="J. Hered.">
        <title>Genome Assembly of Salicaceae Populus deltoides (Eastern Cottonwood) I-69 Based on Nanopore Sequencing and Hi-C Technologies.</title>
        <authorList>
            <person name="Bai S."/>
            <person name="Wu H."/>
            <person name="Zhang J."/>
            <person name="Pan Z."/>
            <person name="Zhao W."/>
            <person name="Li Z."/>
            <person name="Tong C."/>
        </authorList>
    </citation>
    <scope>NUCLEOTIDE SEQUENCE</scope>
    <source>
        <tissue evidence="2">Leaf</tissue>
    </source>
</reference>
<evidence type="ECO:0000313" key="3">
    <source>
        <dbReference type="Proteomes" id="UP000807159"/>
    </source>
</evidence>
<feature type="region of interest" description="Disordered" evidence="1">
    <location>
        <begin position="59"/>
        <end position="110"/>
    </location>
</feature>
<evidence type="ECO:0000256" key="1">
    <source>
        <dbReference type="SAM" id="MobiDB-lite"/>
    </source>
</evidence>
<protein>
    <submittedName>
        <fullName evidence="2">Uncharacterized protein</fullName>
    </submittedName>
</protein>
<keyword evidence="3" id="KW-1185">Reference proteome</keyword>
<organism evidence="2 3">
    <name type="scientific">Populus deltoides</name>
    <name type="common">Eastern poplar</name>
    <name type="synonym">Eastern cottonwood</name>
    <dbReference type="NCBI Taxonomy" id="3696"/>
    <lineage>
        <taxon>Eukaryota</taxon>
        <taxon>Viridiplantae</taxon>
        <taxon>Streptophyta</taxon>
        <taxon>Embryophyta</taxon>
        <taxon>Tracheophyta</taxon>
        <taxon>Spermatophyta</taxon>
        <taxon>Magnoliopsida</taxon>
        <taxon>eudicotyledons</taxon>
        <taxon>Gunneridae</taxon>
        <taxon>Pentapetalae</taxon>
        <taxon>rosids</taxon>
        <taxon>fabids</taxon>
        <taxon>Malpighiales</taxon>
        <taxon>Salicaceae</taxon>
        <taxon>Saliceae</taxon>
        <taxon>Populus</taxon>
    </lineage>
</organism>
<sequence>MASSGKEEDKFMYSSRLSSYWAVMSWEELIADRILTINQALHLVAGYQRVHAYLCSSTSSARCGDSDEKPKQEPLEQVKQQQWVYEKPKPCSAFSSSGGRGNRRCRIEYG</sequence>
<dbReference type="EMBL" id="JACEGQ020000010">
    <property type="protein sequence ID" value="KAH8497499.1"/>
    <property type="molecule type" value="Genomic_DNA"/>
</dbReference>
<proteinExistence type="predicted"/>